<reference evidence="7 8" key="1">
    <citation type="submission" date="2020-10" db="EMBL/GenBank/DDBJ databases">
        <title>Ramlibacter sp. HM2 16S ribosomal RNA gene Genome sequencing and assembly.</title>
        <authorList>
            <person name="Kang M."/>
        </authorList>
    </citation>
    <scope>NUCLEOTIDE SEQUENCE [LARGE SCALE GENOMIC DNA]</scope>
    <source>
        <strain evidence="7 8">HM2</strain>
    </source>
</reference>
<keyword evidence="4 6" id="KW-1133">Transmembrane helix</keyword>
<feature type="transmembrane region" description="Helical" evidence="6">
    <location>
        <begin position="133"/>
        <end position="154"/>
    </location>
</feature>
<evidence type="ECO:0000313" key="7">
    <source>
        <dbReference type="EMBL" id="MBE7367485.1"/>
    </source>
</evidence>
<dbReference type="InterPro" id="IPR001727">
    <property type="entry name" value="GDT1-like"/>
</dbReference>
<gene>
    <name evidence="7" type="ORF">IM787_07905</name>
</gene>
<proteinExistence type="inferred from homology"/>
<comment type="caution">
    <text evidence="7">The sequence shown here is derived from an EMBL/GenBank/DDBJ whole genome shotgun (WGS) entry which is preliminary data.</text>
</comment>
<accession>A0ABR9S1Y3</accession>
<evidence type="ECO:0000256" key="4">
    <source>
        <dbReference type="ARBA" id="ARBA00022989"/>
    </source>
</evidence>
<comment type="caution">
    <text evidence="6">Lacks conserved residue(s) required for the propagation of feature annotation.</text>
</comment>
<feature type="transmembrane region" description="Helical" evidence="6">
    <location>
        <begin position="166"/>
        <end position="184"/>
    </location>
</feature>
<dbReference type="EMBL" id="JADDIV010000002">
    <property type="protein sequence ID" value="MBE7367485.1"/>
    <property type="molecule type" value="Genomic_DNA"/>
</dbReference>
<evidence type="ECO:0000256" key="6">
    <source>
        <dbReference type="RuleBase" id="RU365102"/>
    </source>
</evidence>
<evidence type="ECO:0000313" key="8">
    <source>
        <dbReference type="Proteomes" id="UP000806285"/>
    </source>
</evidence>
<evidence type="ECO:0000256" key="2">
    <source>
        <dbReference type="ARBA" id="ARBA00009190"/>
    </source>
</evidence>
<comment type="subcellular location">
    <subcellularLocation>
        <location evidence="1 6">Membrane</location>
        <topology evidence="1 6">Multi-pass membrane protein</topology>
    </subcellularLocation>
</comment>
<comment type="similarity">
    <text evidence="2 6">Belongs to the GDT1 family.</text>
</comment>
<keyword evidence="5 6" id="KW-0472">Membrane</keyword>
<keyword evidence="8" id="KW-1185">Reference proteome</keyword>
<organism evidence="7 8">
    <name type="scientific">Ramlibacter pallidus</name>
    <dbReference type="NCBI Taxonomy" id="2780087"/>
    <lineage>
        <taxon>Bacteria</taxon>
        <taxon>Pseudomonadati</taxon>
        <taxon>Pseudomonadota</taxon>
        <taxon>Betaproteobacteria</taxon>
        <taxon>Burkholderiales</taxon>
        <taxon>Comamonadaceae</taxon>
        <taxon>Ramlibacter</taxon>
    </lineage>
</organism>
<evidence type="ECO:0000256" key="5">
    <source>
        <dbReference type="ARBA" id="ARBA00023136"/>
    </source>
</evidence>
<name>A0ABR9S1Y3_9BURK</name>
<feature type="transmembrane region" description="Helical" evidence="6">
    <location>
        <begin position="67"/>
        <end position="85"/>
    </location>
</feature>
<evidence type="ECO:0000256" key="1">
    <source>
        <dbReference type="ARBA" id="ARBA00004141"/>
    </source>
</evidence>
<evidence type="ECO:0000256" key="3">
    <source>
        <dbReference type="ARBA" id="ARBA00022692"/>
    </source>
</evidence>
<dbReference type="PANTHER" id="PTHR12608">
    <property type="entry name" value="TRANSMEMBRANE PROTEIN HTP-1 RELATED"/>
    <property type="match status" value="1"/>
</dbReference>
<protein>
    <recommendedName>
        <fullName evidence="6">GDT1 family protein</fullName>
    </recommendedName>
</protein>
<sequence length="185" mass="19724">MEAFLVSTGIVALAEMGDKTQLLSLVLAARFRKPWPIVLGILVATLVNHALAGAVGAWVTQWLGPQALRWVLGVSFIAMAGWMLIPDKLDEDDTAKVPRFGVFGTTLVAFFLAEMGDKTQVATVVLAARFDAWAAVVAGTTLGMMLANAPVVWFGERITRRVPIRAVHVVGALVFAVLGVLALVS</sequence>
<dbReference type="Pfam" id="PF01169">
    <property type="entry name" value="GDT1"/>
    <property type="match status" value="2"/>
</dbReference>
<keyword evidence="3 6" id="KW-0812">Transmembrane</keyword>
<dbReference type="Proteomes" id="UP000806285">
    <property type="component" value="Unassembled WGS sequence"/>
</dbReference>
<dbReference type="RefSeq" id="WP_193676087.1">
    <property type="nucleotide sequence ID" value="NZ_JADDIV010000002.1"/>
</dbReference>
<feature type="transmembrane region" description="Helical" evidence="6">
    <location>
        <begin position="37"/>
        <end position="61"/>
    </location>
</feature>
<dbReference type="PANTHER" id="PTHR12608:SF1">
    <property type="entry name" value="TRANSMEMBRANE PROTEIN 165"/>
    <property type="match status" value="1"/>
</dbReference>